<reference evidence="1" key="1">
    <citation type="submission" date="2019-12" db="EMBL/GenBank/DDBJ databases">
        <title>An insight into the sialome of adult female Ixodes ricinus ticks feeding for 6 days.</title>
        <authorList>
            <person name="Perner J."/>
            <person name="Ribeiro J.M.C."/>
        </authorList>
    </citation>
    <scope>NUCLEOTIDE SEQUENCE</scope>
    <source>
        <strain evidence="1">Semi-engorged</strain>
        <tissue evidence="1">Salivary glands</tissue>
    </source>
</reference>
<accession>A0A6B0UJ07</accession>
<organism evidence="1">
    <name type="scientific">Ixodes ricinus</name>
    <name type="common">Common tick</name>
    <name type="synonym">Acarus ricinus</name>
    <dbReference type="NCBI Taxonomy" id="34613"/>
    <lineage>
        <taxon>Eukaryota</taxon>
        <taxon>Metazoa</taxon>
        <taxon>Ecdysozoa</taxon>
        <taxon>Arthropoda</taxon>
        <taxon>Chelicerata</taxon>
        <taxon>Arachnida</taxon>
        <taxon>Acari</taxon>
        <taxon>Parasitiformes</taxon>
        <taxon>Ixodida</taxon>
        <taxon>Ixodoidea</taxon>
        <taxon>Ixodidae</taxon>
        <taxon>Ixodinae</taxon>
        <taxon>Ixodes</taxon>
    </lineage>
</organism>
<evidence type="ECO:0000313" key="1">
    <source>
        <dbReference type="EMBL" id="MXU89635.1"/>
    </source>
</evidence>
<dbReference type="EMBL" id="GIFC01007552">
    <property type="protein sequence ID" value="MXU89635.1"/>
    <property type="molecule type" value="Transcribed_RNA"/>
</dbReference>
<proteinExistence type="predicted"/>
<protein>
    <submittedName>
        <fullName evidence="1">Putative secreted protein</fullName>
    </submittedName>
</protein>
<sequence length="109" mass="11883">MGMPLLLREPVMLFELLPWTPSLGVLPCGRSASVGSLWFWRVGEKRSDSERHSSSSFSSTPGASLCFSAIPRRTMSGMSSRLPKSVRITVLLAHCTRSPLSEDSGLCGR</sequence>
<name>A0A6B0UJ07_IXORI</name>
<dbReference type="AlphaFoldDB" id="A0A6B0UJ07"/>